<comment type="caution">
    <text evidence="1">The sequence shown here is derived from an EMBL/GenBank/DDBJ whole genome shotgun (WGS) entry which is preliminary data.</text>
</comment>
<accession>A0A2N8PFR9</accession>
<proteinExistence type="predicted"/>
<reference evidence="2" key="1">
    <citation type="submission" date="2015-09" db="EMBL/GenBank/DDBJ databases">
        <authorList>
            <person name="Graham D.E."/>
            <person name="Mahan K.M."/>
            <person name="Klingeman D.M."/>
            <person name="Fida T."/>
            <person name="Giannone R.J."/>
            <person name="Hettich R.L."/>
            <person name="Parry R.J."/>
            <person name="Spain J.C."/>
        </authorList>
    </citation>
    <scope>NUCLEOTIDE SEQUENCE [LARGE SCALE GENOMIC DNA]</scope>
    <source>
        <strain evidence="2">JCM 4701</strain>
    </source>
</reference>
<gene>
    <name evidence="1" type="ORF">AOB60_01675</name>
</gene>
<sequence>MRVTSPYFLLAGLMLNHWSAVTISVSVAATKTLFAGMLRCLARRPVPGLPRKMMLSGAAPFTAAWPATTLP</sequence>
<dbReference type="AlphaFoldDB" id="A0A2N8PFR9"/>
<protein>
    <submittedName>
        <fullName evidence="1">Uncharacterized protein</fullName>
    </submittedName>
</protein>
<evidence type="ECO:0000313" key="2">
    <source>
        <dbReference type="Proteomes" id="UP000236047"/>
    </source>
</evidence>
<evidence type="ECO:0000313" key="1">
    <source>
        <dbReference type="EMBL" id="PNE39870.1"/>
    </source>
</evidence>
<dbReference type="Proteomes" id="UP000236047">
    <property type="component" value="Unassembled WGS sequence"/>
</dbReference>
<organism evidence="1 2">
    <name type="scientific">Streptomyces noursei</name>
    <name type="common">Streptomyces albulus</name>
    <dbReference type="NCBI Taxonomy" id="1971"/>
    <lineage>
        <taxon>Bacteria</taxon>
        <taxon>Bacillati</taxon>
        <taxon>Actinomycetota</taxon>
        <taxon>Actinomycetes</taxon>
        <taxon>Kitasatosporales</taxon>
        <taxon>Streptomycetaceae</taxon>
        <taxon>Streptomyces</taxon>
    </lineage>
</organism>
<keyword evidence="2" id="KW-1185">Reference proteome</keyword>
<name>A0A2N8PFR9_STRNR</name>
<dbReference type="EMBL" id="LJSN01000002">
    <property type="protein sequence ID" value="PNE39870.1"/>
    <property type="molecule type" value="Genomic_DNA"/>
</dbReference>